<feature type="region of interest" description="Disordered" evidence="5">
    <location>
        <begin position="550"/>
        <end position="573"/>
    </location>
</feature>
<feature type="transmembrane region" description="Helical" evidence="6">
    <location>
        <begin position="218"/>
        <end position="240"/>
    </location>
</feature>
<dbReference type="Proteomes" id="UP001139031">
    <property type="component" value="Unassembled WGS sequence"/>
</dbReference>
<feature type="domain" description="STAS" evidence="7">
    <location>
        <begin position="438"/>
        <end position="547"/>
    </location>
</feature>
<protein>
    <submittedName>
        <fullName evidence="8">STAS domain-containing protein</fullName>
    </submittedName>
</protein>
<dbReference type="PROSITE" id="PS50801">
    <property type="entry name" value="STAS"/>
    <property type="match status" value="1"/>
</dbReference>
<evidence type="ECO:0000256" key="1">
    <source>
        <dbReference type="ARBA" id="ARBA00004141"/>
    </source>
</evidence>
<evidence type="ECO:0000256" key="5">
    <source>
        <dbReference type="SAM" id="MobiDB-lite"/>
    </source>
</evidence>
<evidence type="ECO:0000256" key="3">
    <source>
        <dbReference type="ARBA" id="ARBA00022989"/>
    </source>
</evidence>
<dbReference type="SUPFAM" id="SSF52091">
    <property type="entry name" value="SpoIIaa-like"/>
    <property type="match status" value="1"/>
</dbReference>
<feature type="transmembrane region" description="Helical" evidence="6">
    <location>
        <begin position="390"/>
        <end position="420"/>
    </location>
</feature>
<dbReference type="Pfam" id="PF01740">
    <property type="entry name" value="STAS"/>
    <property type="match status" value="1"/>
</dbReference>
<dbReference type="InterPro" id="IPR001902">
    <property type="entry name" value="SLC26A/SulP_fam"/>
</dbReference>
<dbReference type="CDD" id="cd07042">
    <property type="entry name" value="STAS_SulP_like_sulfate_transporter"/>
    <property type="match status" value="1"/>
</dbReference>
<dbReference type="RefSeq" id="WP_224190584.1">
    <property type="nucleotide sequence ID" value="NZ_JAIRAU010000001.1"/>
</dbReference>
<organism evidence="8 9">
    <name type="scientific">Nannocystis pusilla</name>
    <dbReference type="NCBI Taxonomy" id="889268"/>
    <lineage>
        <taxon>Bacteria</taxon>
        <taxon>Pseudomonadati</taxon>
        <taxon>Myxococcota</taxon>
        <taxon>Polyangia</taxon>
        <taxon>Nannocystales</taxon>
        <taxon>Nannocystaceae</taxon>
        <taxon>Nannocystis</taxon>
    </lineage>
</organism>
<feature type="transmembrane region" description="Helical" evidence="6">
    <location>
        <begin position="114"/>
        <end position="134"/>
    </location>
</feature>
<keyword evidence="3 6" id="KW-1133">Transmembrane helix</keyword>
<feature type="transmembrane region" description="Helical" evidence="6">
    <location>
        <begin position="72"/>
        <end position="94"/>
    </location>
</feature>
<dbReference type="Pfam" id="PF00916">
    <property type="entry name" value="Sulfate_transp"/>
    <property type="match status" value="1"/>
</dbReference>
<dbReference type="EMBL" id="JAIRAU010000001">
    <property type="protein sequence ID" value="MBZ5708820.1"/>
    <property type="molecule type" value="Genomic_DNA"/>
</dbReference>
<gene>
    <name evidence="8" type="ORF">K7C98_06100</name>
</gene>
<feature type="transmembrane region" description="Helical" evidence="6">
    <location>
        <begin position="260"/>
        <end position="282"/>
    </location>
</feature>
<evidence type="ECO:0000256" key="6">
    <source>
        <dbReference type="SAM" id="Phobius"/>
    </source>
</evidence>
<keyword evidence="2 6" id="KW-0812">Transmembrane</keyword>
<evidence type="ECO:0000313" key="8">
    <source>
        <dbReference type="EMBL" id="MBZ5708820.1"/>
    </source>
</evidence>
<name>A0ABS7TKS1_9BACT</name>
<comment type="caution">
    <text evidence="8">The sequence shown here is derived from an EMBL/GenBank/DDBJ whole genome shotgun (WGS) entry which is preliminary data.</text>
</comment>
<dbReference type="InterPro" id="IPR011547">
    <property type="entry name" value="SLC26A/SulP_dom"/>
</dbReference>
<evidence type="ECO:0000259" key="7">
    <source>
        <dbReference type="PROSITE" id="PS50801"/>
    </source>
</evidence>
<reference evidence="8" key="1">
    <citation type="submission" date="2021-08" db="EMBL/GenBank/DDBJ databases">
        <authorList>
            <person name="Stevens D.C."/>
        </authorList>
    </citation>
    <scope>NUCLEOTIDE SEQUENCE</scope>
    <source>
        <strain evidence="8">DSM 53165</strain>
    </source>
</reference>
<sequence length="573" mass="59708">MHPRLPMRAWNKAEGLSGVEYWRESVALTASSLRSALTTRVGPNIAAGVTVALVALPLNMALAIACGLPASVGLVTGAAAGVIGAVFGGSSLQITGPEVALAPITFEIISRHGFDGLLVVTILAGLMQIALGALRVGRLVHAIPVPVVGGFLAAVGLMVFDSQLPVLLGLSEEARLVSEMTPAQLAGLSWPSVLLGLLVVGMMIGLPRLNRRLPAPLLALAVAMLLVSVCAMPVVTIDHFDGGWPAFGLPAFDDSRLGEYLAEAVALALLASMDSLLCMVSIDARTGGRSRTDQDLVAQGLANIGSACFGGMPVAAAVVRSAAAVEAGATSRLAPTVQSFVLALVVVAFARFVGHVPLVALASILLVVGWRLFDWDGLRHMWGTARFEVGIFVGTAAGILLTDFVIGVLIGVLLALVFFAHRQRELVRMRRRNLEPDQHALYENLDGVRVIHLEGPLFFASQAKIDSLFDDLDGGRPVVVDLAEVPTLDTSGARALVRAAERLAGSGTDVWLSSLSGEASTMLAPIIAESKARLQVSDTLDDALRRVAARMARPSRGAPGRAGGPEASTTASS</sequence>
<dbReference type="PANTHER" id="PTHR11814">
    <property type="entry name" value="SULFATE TRANSPORTER"/>
    <property type="match status" value="1"/>
</dbReference>
<feature type="compositionally biased region" description="Low complexity" evidence="5">
    <location>
        <begin position="550"/>
        <end position="567"/>
    </location>
</feature>
<keyword evidence="4 6" id="KW-0472">Membrane</keyword>
<keyword evidence="9" id="KW-1185">Reference proteome</keyword>
<feature type="transmembrane region" description="Helical" evidence="6">
    <location>
        <begin position="45"/>
        <end position="65"/>
    </location>
</feature>
<feature type="transmembrane region" description="Helical" evidence="6">
    <location>
        <begin position="188"/>
        <end position="206"/>
    </location>
</feature>
<dbReference type="InterPro" id="IPR036513">
    <property type="entry name" value="STAS_dom_sf"/>
</dbReference>
<accession>A0ABS7TKS1</accession>
<comment type="subcellular location">
    <subcellularLocation>
        <location evidence="1">Membrane</location>
        <topology evidence="1">Multi-pass membrane protein</topology>
    </subcellularLocation>
</comment>
<dbReference type="InterPro" id="IPR002645">
    <property type="entry name" value="STAS_dom"/>
</dbReference>
<feature type="transmembrane region" description="Helical" evidence="6">
    <location>
        <begin position="340"/>
        <end position="370"/>
    </location>
</feature>
<proteinExistence type="predicted"/>
<evidence type="ECO:0000256" key="2">
    <source>
        <dbReference type="ARBA" id="ARBA00022692"/>
    </source>
</evidence>
<evidence type="ECO:0000313" key="9">
    <source>
        <dbReference type="Proteomes" id="UP001139031"/>
    </source>
</evidence>
<feature type="transmembrane region" description="Helical" evidence="6">
    <location>
        <begin position="146"/>
        <end position="168"/>
    </location>
</feature>
<evidence type="ECO:0000256" key="4">
    <source>
        <dbReference type="ARBA" id="ARBA00023136"/>
    </source>
</evidence>
<dbReference type="Gene3D" id="3.30.750.24">
    <property type="entry name" value="STAS domain"/>
    <property type="match status" value="1"/>
</dbReference>